<dbReference type="CDD" id="cd02947">
    <property type="entry name" value="TRX_family"/>
    <property type="match status" value="1"/>
</dbReference>
<dbReference type="GeneID" id="9686354"/>
<dbReference type="RefSeq" id="XP_003061171.1">
    <property type="nucleotide sequence ID" value="XM_003061125.1"/>
</dbReference>
<evidence type="ECO:0000313" key="4">
    <source>
        <dbReference type="Proteomes" id="UP000001876"/>
    </source>
</evidence>
<keyword evidence="1" id="KW-1015">Disulfide bond</keyword>
<sequence length="101" mass="10989">TELRATLEEASAADALCVVDWSMTTCGPCQRVKPMYEQMARSCANALFVGIDVQASSANADLARKAAVTAFPTFHLYKKMQRVAEMRGADVPRLAQLIATH</sequence>
<dbReference type="Gene3D" id="3.40.30.10">
    <property type="entry name" value="Glutaredoxin"/>
    <property type="match status" value="1"/>
</dbReference>
<dbReference type="InterPro" id="IPR013766">
    <property type="entry name" value="Thioredoxin_domain"/>
</dbReference>
<dbReference type="PROSITE" id="PS51352">
    <property type="entry name" value="THIOREDOXIN_2"/>
    <property type="match status" value="1"/>
</dbReference>
<dbReference type="EMBL" id="GG663743">
    <property type="protein sequence ID" value="EEH54821.1"/>
    <property type="molecule type" value="Genomic_DNA"/>
</dbReference>
<evidence type="ECO:0000256" key="1">
    <source>
        <dbReference type="ARBA" id="ARBA00023157"/>
    </source>
</evidence>
<dbReference type="OrthoDB" id="10263751at2759"/>
<dbReference type="InterPro" id="IPR036249">
    <property type="entry name" value="Thioredoxin-like_sf"/>
</dbReference>
<dbReference type="Pfam" id="PF00085">
    <property type="entry name" value="Thioredoxin"/>
    <property type="match status" value="1"/>
</dbReference>
<dbReference type="KEGG" id="mpp:MICPUCDRAFT_19725"/>
<dbReference type="STRING" id="564608.C1MZ86"/>
<accession>C1MZ86</accession>
<protein>
    <submittedName>
        <fullName evidence="3">Predicted protein</fullName>
    </submittedName>
</protein>
<reference evidence="3 4" key="1">
    <citation type="journal article" date="2009" name="Science">
        <title>Green evolution and dynamic adaptations revealed by genomes of the marine picoeukaryotes Micromonas.</title>
        <authorList>
            <person name="Worden A.Z."/>
            <person name="Lee J.H."/>
            <person name="Mock T."/>
            <person name="Rouze P."/>
            <person name="Simmons M.P."/>
            <person name="Aerts A.L."/>
            <person name="Allen A.E."/>
            <person name="Cuvelier M.L."/>
            <person name="Derelle E."/>
            <person name="Everett M.V."/>
            <person name="Foulon E."/>
            <person name="Grimwood J."/>
            <person name="Gundlach H."/>
            <person name="Henrissat B."/>
            <person name="Napoli C."/>
            <person name="McDonald S.M."/>
            <person name="Parker M.S."/>
            <person name="Rombauts S."/>
            <person name="Salamov A."/>
            <person name="Von Dassow P."/>
            <person name="Badger J.H."/>
            <person name="Coutinho P.M."/>
            <person name="Demir E."/>
            <person name="Dubchak I."/>
            <person name="Gentemann C."/>
            <person name="Eikrem W."/>
            <person name="Gready J.E."/>
            <person name="John U."/>
            <person name="Lanier W."/>
            <person name="Lindquist E.A."/>
            <person name="Lucas S."/>
            <person name="Mayer K.F."/>
            <person name="Moreau H."/>
            <person name="Not F."/>
            <person name="Otillar R."/>
            <person name="Panaud O."/>
            <person name="Pangilinan J."/>
            <person name="Paulsen I."/>
            <person name="Piegu B."/>
            <person name="Poliakov A."/>
            <person name="Robbens S."/>
            <person name="Schmutz J."/>
            <person name="Toulza E."/>
            <person name="Wyss T."/>
            <person name="Zelensky A."/>
            <person name="Zhou K."/>
            <person name="Armbrust E.V."/>
            <person name="Bhattacharya D."/>
            <person name="Goodenough U.W."/>
            <person name="Van de Peer Y."/>
            <person name="Grigoriev I.V."/>
        </authorList>
    </citation>
    <scope>NUCLEOTIDE SEQUENCE [LARGE SCALE GENOMIC DNA]</scope>
    <source>
        <strain evidence="3 4">CCMP1545</strain>
    </source>
</reference>
<evidence type="ECO:0000313" key="3">
    <source>
        <dbReference type="EMBL" id="EEH54821.1"/>
    </source>
</evidence>
<dbReference type="AlphaFoldDB" id="C1MZ86"/>
<gene>
    <name evidence="3" type="ORF">MICPUCDRAFT_19725</name>
</gene>
<dbReference type="Proteomes" id="UP000001876">
    <property type="component" value="Unassembled WGS sequence"/>
</dbReference>
<dbReference type="SUPFAM" id="SSF52833">
    <property type="entry name" value="Thioredoxin-like"/>
    <property type="match status" value="1"/>
</dbReference>
<keyword evidence="4" id="KW-1185">Reference proteome</keyword>
<feature type="non-terminal residue" evidence="3">
    <location>
        <position position="101"/>
    </location>
</feature>
<organism evidence="4">
    <name type="scientific">Micromonas pusilla (strain CCMP1545)</name>
    <name type="common">Picoplanktonic green alga</name>
    <dbReference type="NCBI Taxonomy" id="564608"/>
    <lineage>
        <taxon>Eukaryota</taxon>
        <taxon>Viridiplantae</taxon>
        <taxon>Chlorophyta</taxon>
        <taxon>Mamiellophyceae</taxon>
        <taxon>Mamiellales</taxon>
        <taxon>Mamiellaceae</taxon>
        <taxon>Micromonas</taxon>
    </lineage>
</organism>
<name>C1MZ86_MICPC</name>
<evidence type="ECO:0000259" key="2">
    <source>
        <dbReference type="PROSITE" id="PS51352"/>
    </source>
</evidence>
<feature type="non-terminal residue" evidence="3">
    <location>
        <position position="1"/>
    </location>
</feature>
<feature type="domain" description="Thioredoxin" evidence="2">
    <location>
        <begin position="1"/>
        <end position="101"/>
    </location>
</feature>
<proteinExistence type="predicted"/>
<dbReference type="PANTHER" id="PTHR46115">
    <property type="entry name" value="THIOREDOXIN-LIKE PROTEIN 1"/>
    <property type="match status" value="1"/>
</dbReference>
<dbReference type="eggNOG" id="KOG0907">
    <property type="taxonomic scope" value="Eukaryota"/>
</dbReference>
<dbReference type="OMA" id="DWSMTTC"/>